<name>A0A0F8XE05_9ZZZZ</name>
<dbReference type="PROSITE" id="PS51898">
    <property type="entry name" value="TYR_RECOMBINASE"/>
    <property type="match status" value="1"/>
</dbReference>
<feature type="non-terminal residue" evidence="4">
    <location>
        <position position="250"/>
    </location>
</feature>
<dbReference type="SUPFAM" id="SSF56349">
    <property type="entry name" value="DNA breaking-rejoining enzymes"/>
    <property type="match status" value="1"/>
</dbReference>
<dbReference type="Pfam" id="PF00589">
    <property type="entry name" value="Phage_integrase"/>
    <property type="match status" value="1"/>
</dbReference>
<evidence type="ECO:0000313" key="4">
    <source>
        <dbReference type="EMBL" id="KKK67078.1"/>
    </source>
</evidence>
<keyword evidence="2" id="KW-0233">DNA recombination</keyword>
<evidence type="ECO:0000256" key="1">
    <source>
        <dbReference type="ARBA" id="ARBA00023125"/>
    </source>
</evidence>
<dbReference type="GO" id="GO:0003677">
    <property type="term" value="F:DNA binding"/>
    <property type="evidence" value="ECO:0007669"/>
    <property type="project" value="UniProtKB-KW"/>
</dbReference>
<dbReference type="Gene3D" id="1.10.443.10">
    <property type="entry name" value="Intergrase catalytic core"/>
    <property type="match status" value="1"/>
</dbReference>
<proteinExistence type="predicted"/>
<dbReference type="GO" id="GO:0015074">
    <property type="term" value="P:DNA integration"/>
    <property type="evidence" value="ECO:0007669"/>
    <property type="project" value="InterPro"/>
</dbReference>
<dbReference type="PANTHER" id="PTHR30349:SF41">
    <property type="entry name" value="INTEGRASE_RECOMBINASE PROTEIN MJ0367-RELATED"/>
    <property type="match status" value="1"/>
</dbReference>
<organism evidence="4">
    <name type="scientific">marine sediment metagenome</name>
    <dbReference type="NCBI Taxonomy" id="412755"/>
    <lineage>
        <taxon>unclassified sequences</taxon>
        <taxon>metagenomes</taxon>
        <taxon>ecological metagenomes</taxon>
    </lineage>
</organism>
<dbReference type="InterPro" id="IPR011010">
    <property type="entry name" value="DNA_brk_join_enz"/>
</dbReference>
<evidence type="ECO:0000259" key="3">
    <source>
        <dbReference type="PROSITE" id="PS51898"/>
    </source>
</evidence>
<accession>A0A0F8XE05</accession>
<dbReference type="PANTHER" id="PTHR30349">
    <property type="entry name" value="PHAGE INTEGRASE-RELATED"/>
    <property type="match status" value="1"/>
</dbReference>
<gene>
    <name evidence="4" type="ORF">LCGC14_2957660</name>
</gene>
<dbReference type="GO" id="GO:0006310">
    <property type="term" value="P:DNA recombination"/>
    <property type="evidence" value="ECO:0007669"/>
    <property type="project" value="UniProtKB-KW"/>
</dbReference>
<reference evidence="4" key="1">
    <citation type="journal article" date="2015" name="Nature">
        <title>Complex archaea that bridge the gap between prokaryotes and eukaryotes.</title>
        <authorList>
            <person name="Spang A."/>
            <person name="Saw J.H."/>
            <person name="Jorgensen S.L."/>
            <person name="Zaremba-Niedzwiedzka K."/>
            <person name="Martijn J."/>
            <person name="Lind A.E."/>
            <person name="van Eijk R."/>
            <person name="Schleper C."/>
            <person name="Guy L."/>
            <person name="Ettema T.J."/>
        </authorList>
    </citation>
    <scope>NUCLEOTIDE SEQUENCE</scope>
</reference>
<feature type="domain" description="Tyr recombinase" evidence="3">
    <location>
        <begin position="77"/>
        <end position="250"/>
    </location>
</feature>
<dbReference type="CDD" id="cd00397">
    <property type="entry name" value="DNA_BRE_C"/>
    <property type="match status" value="1"/>
</dbReference>
<protein>
    <recommendedName>
        <fullName evidence="3">Tyr recombinase domain-containing protein</fullName>
    </recommendedName>
</protein>
<keyword evidence="1" id="KW-0238">DNA-binding</keyword>
<sequence length="250" mass="27792">MKPTTLQNYRTFVSIFLSWLGEKSLSPSSFARFLTEYRLTHALASTQAVFSAVRIFLTAIGEVDRLGGIKRPRGESPAKQAYTEEELTTLFELLKANKSIVGRRDLAIASVLLYLGLRAGEVCSLQLDDLGTKLESLTVAGGKTRHARRTIPLVDFVTNALTSYLRRSRPKLINNEKCTHLFIGIGGKPLTRNSIALMLGRKNVPFKVGAHKFRHTFITRHALAQTNPALIGQLAGWSPRTLVQQIARYT</sequence>
<dbReference type="AlphaFoldDB" id="A0A0F8XE05"/>
<dbReference type="InterPro" id="IPR050090">
    <property type="entry name" value="Tyrosine_recombinase_XerCD"/>
</dbReference>
<dbReference type="EMBL" id="LAZR01059780">
    <property type="protein sequence ID" value="KKK67078.1"/>
    <property type="molecule type" value="Genomic_DNA"/>
</dbReference>
<evidence type="ECO:0000256" key="2">
    <source>
        <dbReference type="ARBA" id="ARBA00023172"/>
    </source>
</evidence>
<comment type="caution">
    <text evidence="4">The sequence shown here is derived from an EMBL/GenBank/DDBJ whole genome shotgun (WGS) entry which is preliminary data.</text>
</comment>
<dbReference type="InterPro" id="IPR013762">
    <property type="entry name" value="Integrase-like_cat_sf"/>
</dbReference>
<dbReference type="InterPro" id="IPR002104">
    <property type="entry name" value="Integrase_catalytic"/>
</dbReference>